<evidence type="ECO:0000313" key="7">
    <source>
        <dbReference type="Proteomes" id="UP000824988"/>
    </source>
</evidence>
<reference evidence="6" key="1">
    <citation type="submission" date="2019-06" db="EMBL/GenBank/DDBJ databases">
        <title>Complete genome sequence of Methylogaea oryzae strain JCM16910.</title>
        <authorList>
            <person name="Asakawa S."/>
        </authorList>
    </citation>
    <scope>NUCLEOTIDE SEQUENCE</scope>
    <source>
        <strain evidence="6">E10</strain>
    </source>
</reference>
<dbReference type="GO" id="GO:0006654">
    <property type="term" value="P:phosphatidic acid biosynthetic process"/>
    <property type="evidence" value="ECO:0007669"/>
    <property type="project" value="TreeGrafter"/>
</dbReference>
<comment type="pathway">
    <text evidence="1">Lipid metabolism.</text>
</comment>
<dbReference type="Pfam" id="PF01553">
    <property type="entry name" value="Acyltransferase"/>
    <property type="match status" value="1"/>
</dbReference>
<feature type="domain" description="Phospholipid/glycerol acyltransferase" evidence="5">
    <location>
        <begin position="86"/>
        <end position="194"/>
    </location>
</feature>
<keyword evidence="2" id="KW-0808">Transferase</keyword>
<evidence type="ECO:0000256" key="1">
    <source>
        <dbReference type="ARBA" id="ARBA00005189"/>
    </source>
</evidence>
<accession>A0A8D5AL90</accession>
<dbReference type="RefSeq" id="WP_221047215.1">
    <property type="nucleotide sequence ID" value="NZ_AP019782.1"/>
</dbReference>
<evidence type="ECO:0000256" key="4">
    <source>
        <dbReference type="SAM" id="Phobius"/>
    </source>
</evidence>
<dbReference type="PANTHER" id="PTHR10434">
    <property type="entry name" value="1-ACYL-SN-GLYCEROL-3-PHOSPHATE ACYLTRANSFERASE"/>
    <property type="match status" value="1"/>
</dbReference>
<keyword evidence="3 6" id="KW-0012">Acyltransferase</keyword>
<proteinExistence type="predicted"/>
<keyword evidence="4" id="KW-0472">Membrane</keyword>
<dbReference type="KEGG" id="moz:MoryE10_24570"/>
<dbReference type="InterPro" id="IPR002123">
    <property type="entry name" value="Plipid/glycerol_acylTrfase"/>
</dbReference>
<keyword evidence="7" id="KW-1185">Reference proteome</keyword>
<keyword evidence="4" id="KW-0812">Transmembrane</keyword>
<evidence type="ECO:0000259" key="5">
    <source>
        <dbReference type="SMART" id="SM00563"/>
    </source>
</evidence>
<name>A0A8D5AL90_9GAMM</name>
<gene>
    <name evidence="6" type="ORF">MoryE10_24570</name>
</gene>
<sequence>MLERINYYWRLVGTGLSFFLFGAVGLLFWGLLFPLIERFLGAGLEKKLTSRAWMHGLFRWYMNFMRRIGILTYEVRGGERLNAPGRLVVANHPSLLDVVFLISQIRNATCIVKPALAANPFMRFPIRAMGYIYAEDPEALVEQCAAELREGASLIIFPEGTRTTPGKPIKFQRGTAAIALQSGAPVLPVRIGCTPTTLTKHEKWYQIPHKKFTLSLDVGDDIEFGSMNAGVSRPLAARHITRRLEQYFIERQADHGKP</sequence>
<protein>
    <submittedName>
        <fullName evidence="6">1-acyl-sn-glycerol-3-phosphate acyltransferase</fullName>
    </submittedName>
</protein>
<organism evidence="6 7">
    <name type="scientific">Methylogaea oryzae</name>
    <dbReference type="NCBI Taxonomy" id="1295382"/>
    <lineage>
        <taxon>Bacteria</taxon>
        <taxon>Pseudomonadati</taxon>
        <taxon>Pseudomonadota</taxon>
        <taxon>Gammaproteobacteria</taxon>
        <taxon>Methylococcales</taxon>
        <taxon>Methylococcaceae</taxon>
        <taxon>Methylogaea</taxon>
    </lineage>
</organism>
<dbReference type="PANTHER" id="PTHR10434:SF66">
    <property type="entry name" value="PHOSPHOLIPID_GLYCEROL ACYLTRANSFERASE DOMAIN-CONTAINING PROTEIN"/>
    <property type="match status" value="1"/>
</dbReference>
<dbReference type="EMBL" id="AP019782">
    <property type="protein sequence ID" value="BBL71851.1"/>
    <property type="molecule type" value="Genomic_DNA"/>
</dbReference>
<dbReference type="Proteomes" id="UP000824988">
    <property type="component" value="Chromosome"/>
</dbReference>
<feature type="transmembrane region" description="Helical" evidence="4">
    <location>
        <begin position="7"/>
        <end position="32"/>
    </location>
</feature>
<dbReference type="SMART" id="SM00563">
    <property type="entry name" value="PlsC"/>
    <property type="match status" value="1"/>
</dbReference>
<evidence type="ECO:0000313" key="6">
    <source>
        <dbReference type="EMBL" id="BBL71851.1"/>
    </source>
</evidence>
<evidence type="ECO:0000256" key="2">
    <source>
        <dbReference type="ARBA" id="ARBA00022679"/>
    </source>
</evidence>
<dbReference type="AlphaFoldDB" id="A0A8D5AL90"/>
<dbReference type="GO" id="GO:0003841">
    <property type="term" value="F:1-acylglycerol-3-phosphate O-acyltransferase activity"/>
    <property type="evidence" value="ECO:0007669"/>
    <property type="project" value="TreeGrafter"/>
</dbReference>
<keyword evidence="4" id="KW-1133">Transmembrane helix</keyword>
<evidence type="ECO:0000256" key="3">
    <source>
        <dbReference type="ARBA" id="ARBA00023315"/>
    </source>
</evidence>
<dbReference type="CDD" id="cd07989">
    <property type="entry name" value="LPLAT_AGPAT-like"/>
    <property type="match status" value="1"/>
</dbReference>